<accession>A0ACB8EQS4</accession>
<comment type="caution">
    <text evidence="1">The sequence shown here is derived from an EMBL/GenBank/DDBJ whole genome shotgun (WGS) entry which is preliminary data.</text>
</comment>
<protein>
    <submittedName>
        <fullName evidence="1">Uncharacterized protein</fullName>
    </submittedName>
</protein>
<keyword evidence="2" id="KW-1185">Reference proteome</keyword>
<name>A0ACB8EQS4_9SAUR</name>
<evidence type="ECO:0000313" key="1">
    <source>
        <dbReference type="EMBL" id="KAH7994839.1"/>
    </source>
</evidence>
<dbReference type="Proteomes" id="UP000827872">
    <property type="component" value="Linkage Group LG07"/>
</dbReference>
<dbReference type="EMBL" id="CM037620">
    <property type="protein sequence ID" value="KAH7994839.1"/>
    <property type="molecule type" value="Genomic_DNA"/>
</dbReference>
<proteinExistence type="predicted"/>
<gene>
    <name evidence="1" type="ORF">K3G42_016970</name>
</gene>
<sequence length="318" mass="35309">MNLDTQIHPEYDMRSEAWGFIGNTTLDPDNCLDINLQQLRQATYTGGIQMGYCSSFYAAAIVVQLGKGQTAVGNGTKPGLVKHSKMFFLSHFSLCLRHTDISEKKGIETRTAGHLIQLSEKRNPSNVFLWKARIPPVHIELVRQENKLVMNALTMFAAFSQSKHSQCRLSAQKVNSQEQPDSARSPFGTSQFLAVPGTCVPSVFNDTPLTPEGKGEGTVPHHDFHLTEYVQKVGRKITESLNGGLEEQVRRSTTLFTPFSETIAAAQILDSVFSPGQLQSELPPLLRPPEHILGELLGKSPAYKRHLHFRSQPTLKAF</sequence>
<organism evidence="1 2">
    <name type="scientific">Sphaerodactylus townsendi</name>
    <dbReference type="NCBI Taxonomy" id="933632"/>
    <lineage>
        <taxon>Eukaryota</taxon>
        <taxon>Metazoa</taxon>
        <taxon>Chordata</taxon>
        <taxon>Craniata</taxon>
        <taxon>Vertebrata</taxon>
        <taxon>Euteleostomi</taxon>
        <taxon>Lepidosauria</taxon>
        <taxon>Squamata</taxon>
        <taxon>Bifurcata</taxon>
        <taxon>Gekkota</taxon>
        <taxon>Sphaerodactylidae</taxon>
        <taxon>Sphaerodactylus</taxon>
    </lineage>
</organism>
<evidence type="ECO:0000313" key="2">
    <source>
        <dbReference type="Proteomes" id="UP000827872"/>
    </source>
</evidence>
<reference evidence="1" key="1">
    <citation type="submission" date="2021-08" db="EMBL/GenBank/DDBJ databases">
        <title>The first chromosome-level gecko genome reveals the dynamic sex chromosomes of Neotropical dwarf geckos (Sphaerodactylidae: Sphaerodactylus).</title>
        <authorList>
            <person name="Pinto B.J."/>
            <person name="Keating S.E."/>
            <person name="Gamble T."/>
        </authorList>
    </citation>
    <scope>NUCLEOTIDE SEQUENCE</scope>
    <source>
        <strain evidence="1">TG3544</strain>
    </source>
</reference>